<dbReference type="RefSeq" id="WP_167475328.1">
    <property type="nucleotide sequence ID" value="NZ_CP046172.1"/>
</dbReference>
<organism evidence="2 3">
    <name type="scientific">Nocardia arthritidis</name>
    <dbReference type="NCBI Taxonomy" id="228602"/>
    <lineage>
        <taxon>Bacteria</taxon>
        <taxon>Bacillati</taxon>
        <taxon>Actinomycetota</taxon>
        <taxon>Actinomycetes</taxon>
        <taxon>Mycobacteriales</taxon>
        <taxon>Nocardiaceae</taxon>
        <taxon>Nocardia</taxon>
    </lineage>
</organism>
<dbReference type="Proteomes" id="UP000503540">
    <property type="component" value="Chromosome"/>
</dbReference>
<dbReference type="EMBL" id="CP046172">
    <property type="protein sequence ID" value="QIS12673.1"/>
    <property type="molecule type" value="Genomic_DNA"/>
</dbReference>
<proteinExistence type="predicted"/>
<evidence type="ECO:0000313" key="2">
    <source>
        <dbReference type="EMBL" id="QIS12673.1"/>
    </source>
</evidence>
<dbReference type="KEGG" id="nah:F5544_24080"/>
<dbReference type="Gene3D" id="3.10.450.50">
    <property type="match status" value="1"/>
</dbReference>
<dbReference type="Pfam" id="PF12680">
    <property type="entry name" value="SnoaL_2"/>
    <property type="match status" value="1"/>
</dbReference>
<dbReference type="InterPro" id="IPR032710">
    <property type="entry name" value="NTF2-like_dom_sf"/>
</dbReference>
<reference evidence="2 3" key="1">
    <citation type="journal article" date="2019" name="ACS Chem. Biol.">
        <title>Identification and Mobilization of a Cryptic Antibiotic Biosynthesis Gene Locus from a Human-Pathogenic Nocardia Isolate.</title>
        <authorList>
            <person name="Herisse M."/>
            <person name="Ishida K."/>
            <person name="Porter J.L."/>
            <person name="Howden B."/>
            <person name="Hertweck C."/>
            <person name="Stinear T.P."/>
            <person name="Pidot S.J."/>
        </authorList>
    </citation>
    <scope>NUCLEOTIDE SEQUENCE [LARGE SCALE GENOMIC DNA]</scope>
    <source>
        <strain evidence="2 3">AUSMDU00012717</strain>
    </source>
</reference>
<evidence type="ECO:0000259" key="1">
    <source>
        <dbReference type="Pfam" id="PF12680"/>
    </source>
</evidence>
<sequence length="143" mass="15466">MPVYQPEQVDYELAHAFNDGDLERACSLYEAGAGVRRLAEDGGTVATGDEGIREAMARYVNLTPTMRITVHHVTRAGDIALLRSQWIITGTDAAGAPIELSHNGIEVVRRQADGTWKFVIDHPYGADPEFSLPVADIPAPPVG</sequence>
<keyword evidence="3" id="KW-1185">Reference proteome</keyword>
<dbReference type="AlphaFoldDB" id="A0A6G9YIA1"/>
<accession>A0A6G9YIA1</accession>
<dbReference type="SUPFAM" id="SSF54427">
    <property type="entry name" value="NTF2-like"/>
    <property type="match status" value="1"/>
</dbReference>
<feature type="domain" description="SnoaL-like" evidence="1">
    <location>
        <begin position="14"/>
        <end position="116"/>
    </location>
</feature>
<evidence type="ECO:0000313" key="3">
    <source>
        <dbReference type="Proteomes" id="UP000503540"/>
    </source>
</evidence>
<name>A0A6G9YIA1_9NOCA</name>
<gene>
    <name evidence="2" type="ORF">F5544_24080</name>
</gene>
<protein>
    <submittedName>
        <fullName evidence="2">DUF4440 domain-containing protein</fullName>
    </submittedName>
</protein>
<dbReference type="InterPro" id="IPR037401">
    <property type="entry name" value="SnoaL-like"/>
</dbReference>